<protein>
    <submittedName>
        <fullName evidence="1">Uncharacterized protein</fullName>
    </submittedName>
</protein>
<evidence type="ECO:0000313" key="1">
    <source>
        <dbReference type="EMBL" id="AHL19213.1"/>
    </source>
</evidence>
<dbReference type="EMBL" id="KJ094030">
    <property type="protein sequence ID" value="AHL19213.1"/>
    <property type="molecule type" value="Genomic_DNA"/>
</dbReference>
<name>A0A059T5N8_9CAUD</name>
<sequence length="75" mass="8717">MKNDTINIKDVELTIRKGTIKMKKLAKKIAEYYTVKKPSLADSLRVQLIESEAKKLESTIAKNEELLYLMRNFTK</sequence>
<dbReference type="KEGG" id="vg:19735572"/>
<accession>A0A059T5N8</accession>
<dbReference type="OrthoDB" id="37376at10239"/>
<reference evidence="1 2" key="1">
    <citation type="journal article" date="2014" name="Appl. Environ. Microbiol.">
        <title>Comparative genomic and morphological analysis of Listeria phages isolated from farm environments.</title>
        <authorList>
            <person name="Denes T."/>
            <person name="Vongkamjan K."/>
            <person name="Ackermann H.W."/>
            <person name="Moreno Switt A.I."/>
            <person name="Wiedmann M."/>
            <person name="den Bakker H.C."/>
        </authorList>
    </citation>
    <scope>NUCLEOTIDE SEQUENCE [LARGE SCALE GENOMIC DNA]</scope>
</reference>
<dbReference type="Proteomes" id="UP000026997">
    <property type="component" value="Segment"/>
</dbReference>
<proteinExistence type="predicted"/>
<dbReference type="RefSeq" id="YP_009044462.1">
    <property type="nucleotide sequence ID" value="NC_024383.1"/>
</dbReference>
<keyword evidence="2" id="KW-1185">Reference proteome</keyword>
<organism evidence="1 2">
    <name type="scientific">Listeria phage LP-083-2</name>
    <dbReference type="NCBI Taxonomy" id="1458855"/>
    <lineage>
        <taxon>Viruses</taxon>
        <taxon>Duplodnaviria</taxon>
        <taxon>Heunggongvirae</taxon>
        <taxon>Uroviricota</taxon>
        <taxon>Caudoviricetes</taxon>
        <taxon>Herelleviridae</taxon>
        <taxon>Jasinskavirinae</taxon>
        <taxon>Pecentumvirus</taxon>
        <taxon>Pecentumvirus LP0832</taxon>
    </lineage>
</organism>
<gene>
    <name evidence="1" type="ORF">LP083-2_005</name>
</gene>
<evidence type="ECO:0000313" key="2">
    <source>
        <dbReference type="Proteomes" id="UP000026997"/>
    </source>
</evidence>
<dbReference type="GeneID" id="19735572"/>